<protein>
    <submittedName>
        <fullName evidence="1">Uncharacterized protein</fullName>
    </submittedName>
</protein>
<dbReference type="Proteomes" id="UP000001338">
    <property type="component" value="Unassembled WGS sequence"/>
</dbReference>
<accession>A0A828Z430</accession>
<gene>
    <name evidence="1" type="ORF">LEP1GSC036_2610</name>
</gene>
<proteinExistence type="predicted"/>
<evidence type="ECO:0000313" key="2">
    <source>
        <dbReference type="Proteomes" id="UP000001338"/>
    </source>
</evidence>
<comment type="caution">
    <text evidence="1">The sequence shown here is derived from an EMBL/GenBank/DDBJ whole genome shotgun (WGS) entry which is preliminary data.</text>
</comment>
<name>A0A828Z430_9LEPT</name>
<sequence length="73" mass="8616">MTVSERISLLRRSILLSRLYKKDGSRRNHIEIIEVLLSRSAILDLFIQDRKLKGKFSEWSNENLIEEKANNET</sequence>
<dbReference type="AlphaFoldDB" id="A0A828Z430"/>
<organism evidence="1 2">
    <name type="scientific">Leptospira weilii str. 2006001853</name>
    <dbReference type="NCBI Taxonomy" id="1001589"/>
    <lineage>
        <taxon>Bacteria</taxon>
        <taxon>Pseudomonadati</taxon>
        <taxon>Spirochaetota</taxon>
        <taxon>Spirochaetia</taxon>
        <taxon>Leptospirales</taxon>
        <taxon>Leptospiraceae</taxon>
        <taxon>Leptospira</taxon>
    </lineage>
</organism>
<evidence type="ECO:0000313" key="1">
    <source>
        <dbReference type="EMBL" id="EKR65772.1"/>
    </source>
</evidence>
<dbReference type="RefSeq" id="WP_004498851.1">
    <property type="nucleotide sequence ID" value="NZ_AFLV02000013.1"/>
</dbReference>
<dbReference type="EMBL" id="AFLV02000013">
    <property type="protein sequence ID" value="EKR65772.1"/>
    <property type="molecule type" value="Genomic_DNA"/>
</dbReference>
<reference evidence="1 2" key="1">
    <citation type="submission" date="2012-10" db="EMBL/GenBank/DDBJ databases">
        <authorList>
            <person name="Harkins D.M."/>
            <person name="Durkin A.S."/>
            <person name="Brinkac L.M."/>
            <person name="Haft D.H."/>
            <person name="Selengut J.D."/>
            <person name="Sanka R."/>
            <person name="DePew J."/>
            <person name="Purushe J."/>
            <person name="Whelen A.C."/>
            <person name="Vinetz J.M."/>
            <person name="Sutton G.G."/>
            <person name="Nierman W.C."/>
            <person name="Fouts D.E."/>
        </authorList>
    </citation>
    <scope>NUCLEOTIDE SEQUENCE [LARGE SCALE GENOMIC DNA]</scope>
    <source>
        <strain evidence="1 2">2006001853</strain>
    </source>
</reference>